<protein>
    <submittedName>
        <fullName evidence="2">Uncharacterized protein</fullName>
    </submittedName>
</protein>
<reference evidence="2 3" key="1">
    <citation type="submission" date="2019-07" db="EMBL/GenBank/DDBJ databases">
        <title>Allobacillus sp. nov. SKP isolated from shrimp paste of Euphausiacea.</title>
        <authorList>
            <person name="Kanchanasin P."/>
            <person name="Tanasupawat S."/>
            <person name="Shi W."/>
            <person name="Wu L."/>
            <person name="Ma J."/>
        </authorList>
    </citation>
    <scope>NUCLEOTIDE SEQUENCE [LARGE SCALE GENOMIC DNA]</scope>
    <source>
        <strain evidence="2 3">SKP4-8</strain>
    </source>
</reference>
<feature type="transmembrane region" description="Helical" evidence="1">
    <location>
        <begin position="221"/>
        <end position="240"/>
    </location>
</feature>
<name>A0A556PGI1_9BACI</name>
<proteinExistence type="predicted"/>
<keyword evidence="3" id="KW-1185">Reference proteome</keyword>
<evidence type="ECO:0000313" key="3">
    <source>
        <dbReference type="Proteomes" id="UP000316425"/>
    </source>
</evidence>
<feature type="transmembrane region" description="Helical" evidence="1">
    <location>
        <begin position="121"/>
        <end position="143"/>
    </location>
</feature>
<feature type="transmembrane region" description="Helical" evidence="1">
    <location>
        <begin position="76"/>
        <end position="101"/>
    </location>
</feature>
<keyword evidence="1" id="KW-0812">Transmembrane</keyword>
<sequence length="332" mass="37492">MNLIDVYIQEVTRRLPEKNRADIGLELRSTIEDTLPDDYDEEDVNTVLQELGNPAALASEYRDQPMHLIGPRYFDIYVSLLKMIVPIAAVVALISMIAKYFGAFGEEEAILNAVLHIIGEGIWVVIQVGIQVFFWLTLVFAILERTDKGKYGEPLATNFKKWTPNDLKNVAYISGENSITKLRVFGSLMWTTVWATLYFYANQLIGVYEGSEVGLEFVMPALTQGVLMSYWPLVLVVILLEVSSSIYKLIIGKWTTKIAIFNTVIELISTSLFIVILSNPNLFQPEFLSYMSDLFNISSSQFKFWLVGGAIIILVLSATISIFDGFRRALNR</sequence>
<gene>
    <name evidence="2" type="ORF">FPQ13_09125</name>
</gene>
<feature type="transmembrane region" description="Helical" evidence="1">
    <location>
        <begin position="302"/>
        <end position="323"/>
    </location>
</feature>
<dbReference type="Proteomes" id="UP000316425">
    <property type="component" value="Unassembled WGS sequence"/>
</dbReference>
<dbReference type="AlphaFoldDB" id="A0A556PGI1"/>
<feature type="transmembrane region" description="Helical" evidence="1">
    <location>
        <begin position="260"/>
        <end position="282"/>
    </location>
</feature>
<organism evidence="2 3">
    <name type="scientific">Allobacillus salarius</name>
    <dbReference type="NCBI Taxonomy" id="1955272"/>
    <lineage>
        <taxon>Bacteria</taxon>
        <taxon>Bacillati</taxon>
        <taxon>Bacillota</taxon>
        <taxon>Bacilli</taxon>
        <taxon>Bacillales</taxon>
        <taxon>Bacillaceae</taxon>
        <taxon>Allobacillus</taxon>
    </lineage>
</organism>
<evidence type="ECO:0000313" key="2">
    <source>
        <dbReference type="EMBL" id="TSJ63488.1"/>
    </source>
</evidence>
<evidence type="ECO:0000256" key="1">
    <source>
        <dbReference type="SAM" id="Phobius"/>
    </source>
</evidence>
<accession>A0A556PGI1</accession>
<comment type="caution">
    <text evidence="2">The sequence shown here is derived from an EMBL/GenBank/DDBJ whole genome shotgun (WGS) entry which is preliminary data.</text>
</comment>
<dbReference type="EMBL" id="VMHE01000016">
    <property type="protein sequence ID" value="TSJ63488.1"/>
    <property type="molecule type" value="Genomic_DNA"/>
</dbReference>
<keyword evidence="1" id="KW-0472">Membrane</keyword>
<feature type="transmembrane region" description="Helical" evidence="1">
    <location>
        <begin position="182"/>
        <end position="201"/>
    </location>
</feature>
<keyword evidence="1" id="KW-1133">Transmembrane helix</keyword>
<dbReference type="OrthoDB" id="116789at2"/>
<dbReference type="RefSeq" id="WP_144089035.1">
    <property type="nucleotide sequence ID" value="NZ_VMHE01000016.1"/>
</dbReference>